<dbReference type="OrthoDB" id="4781at2759"/>
<evidence type="ECO:0000313" key="5">
    <source>
        <dbReference type="EMBL" id="THU78297.1"/>
    </source>
</evidence>
<feature type="region of interest" description="Disordered" evidence="2">
    <location>
        <begin position="602"/>
        <end position="630"/>
    </location>
</feature>
<dbReference type="GO" id="GO:0030246">
    <property type="term" value="F:carbohydrate binding"/>
    <property type="evidence" value="ECO:0007669"/>
    <property type="project" value="UniProtKB-KW"/>
</dbReference>
<comment type="similarity">
    <text evidence="1">Belongs to the glycosyl hydrolase 16 family.</text>
</comment>
<feature type="compositionally biased region" description="Gly residues" evidence="2">
    <location>
        <begin position="604"/>
        <end position="626"/>
    </location>
</feature>
<sequence length="711" mass="77215">MSDPFASPAPSIKHEEVDEQHVHFQEEEEHHYTTTTTSTSAATAAAATVSSSHVHTHSHIVDVTTTLANATAFAVTNSRVPSASALNLHHGGGSYSGWSTPYSTGTPMGSSVPLPHSRPGTSGTTSGAAFNNNSAVSSAFAPHDGSQSNLSKRLTTVPVMKSTLLPELLDAPKSSSSPSLSSVKTISLPLSSKTPSKQPKVAKPWLSDRSRTHPFSRHRISRFLVYALVLLGLGIGGMQCYLTYRNVKFHRMDNAPLCLVLDEGFDDPGTVFGTDNSVGGTFWREVDMSGGGNGQFEMTTTSEKNSFVQDGFLFLMPTLTEEEIGRDNVYGQNGPYIYNITGCTFNQTATTSGFIPDPKDPSREIFDYSSYYRSCSATSNQTVGSIINPVQSARVSTRLNALSELNSSSSSSNSSSRPRGSLSSGKISIRARLPTGDWLWPALWLLPVNNTYGGWPASGEIDMVESRGNDIHYTAHGSNYVQGSLHWGPSSSSSGYSPSSGSWFIDAVSLSYSWWSRTRGSPSTRSFAADFHEYVLEWTEEFVRIYVDTRLHTLLEYRFDDAPFWNKGKKAGIWGEGSNNAFRDPSTGQLQGIKDPWGAVDGLGTTGDGSVASGGTGNSNGKGTLPGGSRPKWNAPFDQDFYLIMNVAVGGTNGWFPDGQGDKPWLNGAGSQTAMREFADKKDEWYQTWPQGEEMDRRAMVVDWVKMWRHC</sequence>
<dbReference type="SUPFAM" id="SSF49899">
    <property type="entry name" value="Concanavalin A-like lectins/glucanases"/>
    <property type="match status" value="1"/>
</dbReference>
<dbReference type="PANTHER" id="PTHR10963:SF55">
    <property type="entry name" value="GLYCOSIDE HYDROLASE FAMILY 16 PROTEIN"/>
    <property type="match status" value="1"/>
</dbReference>
<keyword evidence="3" id="KW-0812">Transmembrane</keyword>
<feature type="domain" description="GH16" evidence="4">
    <location>
        <begin position="350"/>
        <end position="683"/>
    </location>
</feature>
<dbReference type="AlphaFoldDB" id="A0A4S8KRB2"/>
<gene>
    <name evidence="5" type="ORF">K435DRAFT_786320</name>
</gene>
<evidence type="ECO:0000256" key="1">
    <source>
        <dbReference type="ARBA" id="ARBA00006865"/>
    </source>
</evidence>
<feature type="transmembrane region" description="Helical" evidence="3">
    <location>
        <begin position="223"/>
        <end position="244"/>
    </location>
</feature>
<dbReference type="Pfam" id="PF00722">
    <property type="entry name" value="Glyco_hydro_16"/>
    <property type="match status" value="1"/>
</dbReference>
<dbReference type="EMBL" id="ML180222">
    <property type="protein sequence ID" value="THU78297.1"/>
    <property type="molecule type" value="Genomic_DNA"/>
</dbReference>
<evidence type="ECO:0000256" key="2">
    <source>
        <dbReference type="SAM" id="MobiDB-lite"/>
    </source>
</evidence>
<dbReference type="GO" id="GO:0005975">
    <property type="term" value="P:carbohydrate metabolic process"/>
    <property type="evidence" value="ECO:0007669"/>
    <property type="project" value="InterPro"/>
</dbReference>
<accession>A0A4S8KRB2</accession>
<name>A0A4S8KRB2_DENBC</name>
<evidence type="ECO:0000259" key="4">
    <source>
        <dbReference type="PROSITE" id="PS51762"/>
    </source>
</evidence>
<protein>
    <submittedName>
        <fullName evidence="5">Concanavalin A-like lectin/glucanase</fullName>
    </submittedName>
</protein>
<dbReference type="InterPro" id="IPR000757">
    <property type="entry name" value="Beta-glucanase-like"/>
</dbReference>
<dbReference type="GO" id="GO:0004553">
    <property type="term" value="F:hydrolase activity, hydrolyzing O-glycosyl compounds"/>
    <property type="evidence" value="ECO:0007669"/>
    <property type="project" value="InterPro"/>
</dbReference>
<keyword evidence="3" id="KW-0472">Membrane</keyword>
<dbReference type="InterPro" id="IPR013320">
    <property type="entry name" value="ConA-like_dom_sf"/>
</dbReference>
<dbReference type="Proteomes" id="UP000297245">
    <property type="component" value="Unassembled WGS sequence"/>
</dbReference>
<keyword evidence="6" id="KW-1185">Reference proteome</keyword>
<reference evidence="5 6" key="1">
    <citation type="journal article" date="2019" name="Nat. Ecol. Evol.">
        <title>Megaphylogeny resolves global patterns of mushroom evolution.</title>
        <authorList>
            <person name="Varga T."/>
            <person name="Krizsan K."/>
            <person name="Foldi C."/>
            <person name="Dima B."/>
            <person name="Sanchez-Garcia M."/>
            <person name="Sanchez-Ramirez S."/>
            <person name="Szollosi G.J."/>
            <person name="Szarkandi J.G."/>
            <person name="Papp V."/>
            <person name="Albert L."/>
            <person name="Andreopoulos W."/>
            <person name="Angelini C."/>
            <person name="Antonin V."/>
            <person name="Barry K.W."/>
            <person name="Bougher N.L."/>
            <person name="Buchanan P."/>
            <person name="Buyck B."/>
            <person name="Bense V."/>
            <person name="Catcheside P."/>
            <person name="Chovatia M."/>
            <person name="Cooper J."/>
            <person name="Damon W."/>
            <person name="Desjardin D."/>
            <person name="Finy P."/>
            <person name="Geml J."/>
            <person name="Haridas S."/>
            <person name="Hughes K."/>
            <person name="Justo A."/>
            <person name="Karasinski D."/>
            <person name="Kautmanova I."/>
            <person name="Kiss B."/>
            <person name="Kocsube S."/>
            <person name="Kotiranta H."/>
            <person name="LaButti K.M."/>
            <person name="Lechner B.E."/>
            <person name="Liimatainen K."/>
            <person name="Lipzen A."/>
            <person name="Lukacs Z."/>
            <person name="Mihaltcheva S."/>
            <person name="Morgado L.N."/>
            <person name="Niskanen T."/>
            <person name="Noordeloos M.E."/>
            <person name="Ohm R.A."/>
            <person name="Ortiz-Santana B."/>
            <person name="Ovrebo C."/>
            <person name="Racz N."/>
            <person name="Riley R."/>
            <person name="Savchenko A."/>
            <person name="Shiryaev A."/>
            <person name="Soop K."/>
            <person name="Spirin V."/>
            <person name="Szebenyi C."/>
            <person name="Tomsovsky M."/>
            <person name="Tulloss R.E."/>
            <person name="Uehling J."/>
            <person name="Grigoriev I.V."/>
            <person name="Vagvolgyi C."/>
            <person name="Papp T."/>
            <person name="Martin F.M."/>
            <person name="Miettinen O."/>
            <person name="Hibbett D.S."/>
            <person name="Nagy L.G."/>
        </authorList>
    </citation>
    <scope>NUCLEOTIDE SEQUENCE [LARGE SCALE GENOMIC DNA]</scope>
    <source>
        <strain evidence="5 6">CBS 962.96</strain>
    </source>
</reference>
<keyword evidence="3" id="KW-1133">Transmembrane helix</keyword>
<dbReference type="PROSITE" id="PS51762">
    <property type="entry name" value="GH16_2"/>
    <property type="match status" value="1"/>
</dbReference>
<dbReference type="PANTHER" id="PTHR10963">
    <property type="entry name" value="GLYCOSYL HYDROLASE-RELATED"/>
    <property type="match status" value="1"/>
</dbReference>
<dbReference type="InterPro" id="IPR050546">
    <property type="entry name" value="Glycosyl_Hydrlase_16"/>
</dbReference>
<evidence type="ECO:0000256" key="3">
    <source>
        <dbReference type="SAM" id="Phobius"/>
    </source>
</evidence>
<dbReference type="Gene3D" id="2.60.120.200">
    <property type="match status" value="1"/>
</dbReference>
<feature type="region of interest" description="Disordered" evidence="2">
    <location>
        <begin position="105"/>
        <end position="129"/>
    </location>
</feature>
<evidence type="ECO:0000313" key="6">
    <source>
        <dbReference type="Proteomes" id="UP000297245"/>
    </source>
</evidence>
<organism evidence="5 6">
    <name type="scientific">Dendrothele bispora (strain CBS 962.96)</name>
    <dbReference type="NCBI Taxonomy" id="1314807"/>
    <lineage>
        <taxon>Eukaryota</taxon>
        <taxon>Fungi</taxon>
        <taxon>Dikarya</taxon>
        <taxon>Basidiomycota</taxon>
        <taxon>Agaricomycotina</taxon>
        <taxon>Agaricomycetes</taxon>
        <taxon>Agaricomycetidae</taxon>
        <taxon>Agaricales</taxon>
        <taxon>Agaricales incertae sedis</taxon>
        <taxon>Dendrothele</taxon>
    </lineage>
</organism>
<keyword evidence="5" id="KW-0430">Lectin</keyword>
<proteinExistence type="inferred from homology"/>